<gene>
    <name evidence="2" type="ORF">FRACYDRAFT_240707</name>
</gene>
<feature type="compositionally biased region" description="Low complexity" evidence="1">
    <location>
        <begin position="500"/>
        <end position="524"/>
    </location>
</feature>
<dbReference type="InterPro" id="IPR053019">
    <property type="entry name" value="GATA_zinc_finger"/>
</dbReference>
<dbReference type="InParanoid" id="A0A1E7F856"/>
<evidence type="ECO:0000313" key="2">
    <source>
        <dbReference type="EMBL" id="OEU14175.1"/>
    </source>
</evidence>
<feature type="region of interest" description="Disordered" evidence="1">
    <location>
        <begin position="592"/>
        <end position="639"/>
    </location>
</feature>
<evidence type="ECO:0000313" key="3">
    <source>
        <dbReference type="Proteomes" id="UP000095751"/>
    </source>
</evidence>
<proteinExistence type="predicted"/>
<dbReference type="AlphaFoldDB" id="A0A1E7F856"/>
<dbReference type="PANTHER" id="PTHR23353:SF23">
    <property type="entry name" value="PROTEIN HAIRLESS"/>
    <property type="match status" value="1"/>
</dbReference>
<dbReference type="Proteomes" id="UP000095751">
    <property type="component" value="Unassembled WGS sequence"/>
</dbReference>
<reference evidence="2 3" key="1">
    <citation type="submission" date="2016-09" db="EMBL/GenBank/DDBJ databases">
        <title>Extensive genetic diversity and differential bi-allelic expression allows diatom success in the polar Southern Ocean.</title>
        <authorList>
            <consortium name="DOE Joint Genome Institute"/>
            <person name="Mock T."/>
            <person name="Otillar R.P."/>
            <person name="Strauss J."/>
            <person name="Dupont C."/>
            <person name="Frickenhaus S."/>
            <person name="Maumus F."/>
            <person name="Mcmullan M."/>
            <person name="Sanges R."/>
            <person name="Schmutz J."/>
            <person name="Toseland A."/>
            <person name="Valas R."/>
            <person name="Veluchamy A."/>
            <person name="Ward B.J."/>
            <person name="Allen A."/>
            <person name="Barry K."/>
            <person name="Falciatore A."/>
            <person name="Ferrante M."/>
            <person name="Fortunato A.E."/>
            <person name="Gloeckner G."/>
            <person name="Gruber A."/>
            <person name="Hipkin R."/>
            <person name="Janech M."/>
            <person name="Kroth P."/>
            <person name="Leese F."/>
            <person name="Lindquist E."/>
            <person name="Lyon B.R."/>
            <person name="Martin J."/>
            <person name="Mayer C."/>
            <person name="Parker M."/>
            <person name="Quesneville H."/>
            <person name="Raymond J."/>
            <person name="Uhlig C."/>
            <person name="Valentin K.U."/>
            <person name="Worden A.Z."/>
            <person name="Armbrust E.V."/>
            <person name="Bowler C."/>
            <person name="Green B."/>
            <person name="Moulton V."/>
            <person name="Van Oosterhout C."/>
            <person name="Grigoriev I."/>
        </authorList>
    </citation>
    <scope>NUCLEOTIDE SEQUENCE [LARGE SCALE GENOMIC DNA]</scope>
    <source>
        <strain evidence="2 3">CCMP1102</strain>
    </source>
</reference>
<feature type="compositionally biased region" description="Low complexity" evidence="1">
    <location>
        <begin position="601"/>
        <end position="639"/>
    </location>
</feature>
<dbReference type="PANTHER" id="PTHR23353">
    <property type="entry name" value="RAB-GAP/TBC-RELATED"/>
    <property type="match status" value="1"/>
</dbReference>
<accession>A0A1E7F856</accession>
<feature type="region of interest" description="Disordered" evidence="1">
    <location>
        <begin position="660"/>
        <end position="689"/>
    </location>
</feature>
<organism evidence="2 3">
    <name type="scientific">Fragilariopsis cylindrus CCMP1102</name>
    <dbReference type="NCBI Taxonomy" id="635003"/>
    <lineage>
        <taxon>Eukaryota</taxon>
        <taxon>Sar</taxon>
        <taxon>Stramenopiles</taxon>
        <taxon>Ochrophyta</taxon>
        <taxon>Bacillariophyta</taxon>
        <taxon>Bacillariophyceae</taxon>
        <taxon>Bacillariophycidae</taxon>
        <taxon>Bacillariales</taxon>
        <taxon>Bacillariaceae</taxon>
        <taxon>Fragilariopsis</taxon>
    </lineage>
</organism>
<feature type="region of interest" description="Disordered" evidence="1">
    <location>
        <begin position="499"/>
        <end position="529"/>
    </location>
</feature>
<dbReference type="KEGG" id="fcy:FRACYDRAFT_240707"/>
<keyword evidence="3" id="KW-1185">Reference proteome</keyword>
<evidence type="ECO:0000256" key="1">
    <source>
        <dbReference type="SAM" id="MobiDB-lite"/>
    </source>
</evidence>
<dbReference type="EMBL" id="KV784360">
    <property type="protein sequence ID" value="OEU14175.1"/>
    <property type="molecule type" value="Genomic_DNA"/>
</dbReference>
<sequence>MNFSYRDPHEKVTRNHYSAGSSSIEELLSTELLNLSFQQRTDNQEEIHGVKCLAIDETTCHPEFVNESLRQLHQELNSLPDNIKRAYIRSQQLNSLVNNNSTFNNNNQEEQEGNNNTAEIKGGHNKECCYINSKEFRLRFLRCELFNISKAAIRMVNWLDAVLHSFGEYALEREIKITDFNKNELRRMKSSGMIQLLPYLDRSGRRIISIFLGEIPLLTKEEEQNQNGVTSQQTQQTQDQKMNEVAQAIIRFRDKVLLYTIYVAGKNDIEVQRKGLVAIIWVGANNSDCTNNSVTSSLSKNTKQRDLVKHILLGTSNKSFHKTVSIRFIGYHICTPNSSAYKLLGSIIAMAIHKRNRSKLRIHSGNPVELQYELNGYGIPSSDIPITLSGTIKTHYLKQWVRIRHLIEAEAEAEIDTPYIHRGDGDGSSFSIVECPRINDVIFKRGCTMANHPGNSHFRSMIQSQYEQLQTQTQTQHEQQLQQEETSMIIPFNDRDRYQSSPFSSSSLSSDVNANTNTNANANAQPSSSSTRIIALNLIKIIQQRNGRVLVWTTNHTGTGGGSSGWWTQLNDDRQIYTKFVYSVHSFKYSTSKSQKVNRQTTTTTTTATITTTTANNEKSNSNSNSNNRNTPMRSTNNSETFLFESLDGSTKRKRTATCMNVNNDNDNDKDRNSPSCLPDNWFWSGNNP</sequence>
<name>A0A1E7F856_9STRA</name>
<protein>
    <submittedName>
        <fullName evidence="2">Uncharacterized protein</fullName>
    </submittedName>
</protein>